<gene>
    <name evidence="10" type="ORF">B4U79_14413</name>
</gene>
<evidence type="ECO:0000256" key="9">
    <source>
        <dbReference type="RuleBase" id="RU363011"/>
    </source>
</evidence>
<comment type="caution">
    <text evidence="10">The sequence shown here is derived from an EMBL/GenBank/DDBJ whole genome shotgun (WGS) entry which is preliminary data.</text>
</comment>
<keyword evidence="4 9" id="KW-0812">Transmembrane</keyword>
<dbReference type="PANTHER" id="PTHR21304:SF0">
    <property type="entry name" value="MICOS COMPLEX SUBUNIT MIC10"/>
    <property type="match status" value="1"/>
</dbReference>
<organism evidence="10 11">
    <name type="scientific">Dinothrombium tinctorium</name>
    <dbReference type="NCBI Taxonomy" id="1965070"/>
    <lineage>
        <taxon>Eukaryota</taxon>
        <taxon>Metazoa</taxon>
        <taxon>Ecdysozoa</taxon>
        <taxon>Arthropoda</taxon>
        <taxon>Chelicerata</taxon>
        <taxon>Arachnida</taxon>
        <taxon>Acari</taxon>
        <taxon>Acariformes</taxon>
        <taxon>Trombidiformes</taxon>
        <taxon>Prostigmata</taxon>
        <taxon>Anystina</taxon>
        <taxon>Parasitengona</taxon>
        <taxon>Trombidioidea</taxon>
        <taxon>Trombidiidae</taxon>
        <taxon>Dinothrombium</taxon>
    </lineage>
</organism>
<evidence type="ECO:0000256" key="4">
    <source>
        <dbReference type="ARBA" id="ARBA00022692"/>
    </source>
</evidence>
<dbReference type="PANTHER" id="PTHR21304">
    <property type="entry name" value="MICOS COMPLEX SUBUNIT MIC10"/>
    <property type="match status" value="1"/>
</dbReference>
<evidence type="ECO:0000256" key="5">
    <source>
        <dbReference type="ARBA" id="ARBA00022792"/>
    </source>
</evidence>
<dbReference type="InterPro" id="IPR007512">
    <property type="entry name" value="Mic10"/>
</dbReference>
<evidence type="ECO:0000256" key="1">
    <source>
        <dbReference type="ARBA" id="ARBA00002689"/>
    </source>
</evidence>
<dbReference type="Proteomes" id="UP000285301">
    <property type="component" value="Unassembled WGS sequence"/>
</dbReference>
<sequence>MINSCIILATGVLVGATFSLFLFRRRLWPLHFGLGTGFGFALNDFQHDLNTHK</sequence>
<dbReference type="STRING" id="1965070.A0A3S4R5E3"/>
<dbReference type="GO" id="GO:0061617">
    <property type="term" value="C:MICOS complex"/>
    <property type="evidence" value="ECO:0007669"/>
    <property type="project" value="UniProtKB-UniRule"/>
</dbReference>
<evidence type="ECO:0000313" key="10">
    <source>
        <dbReference type="EMBL" id="RWS11804.1"/>
    </source>
</evidence>
<evidence type="ECO:0000256" key="7">
    <source>
        <dbReference type="ARBA" id="ARBA00023128"/>
    </source>
</evidence>
<keyword evidence="6 9" id="KW-1133">Transmembrane helix</keyword>
<evidence type="ECO:0000256" key="3">
    <source>
        <dbReference type="ARBA" id="ARBA00006792"/>
    </source>
</evidence>
<dbReference type="AlphaFoldDB" id="A0A3S4R5E3"/>
<proteinExistence type="inferred from homology"/>
<comment type="similarity">
    <text evidence="3 9">Belongs to the MICOS complex subunit Mic10 family.</text>
</comment>
<keyword evidence="7 9" id="KW-0496">Mitochondrion</keyword>
<comment type="subunit">
    <text evidence="9">Component of the mitochondrial contact site and cristae organizing system (MICOS) complex.</text>
</comment>
<dbReference type="EMBL" id="NCKU01001564">
    <property type="protein sequence ID" value="RWS11804.1"/>
    <property type="molecule type" value="Genomic_DNA"/>
</dbReference>
<keyword evidence="5 9" id="KW-0999">Mitochondrion inner membrane</keyword>
<dbReference type="Pfam" id="PF04418">
    <property type="entry name" value="DUF543"/>
    <property type="match status" value="1"/>
</dbReference>
<evidence type="ECO:0000256" key="2">
    <source>
        <dbReference type="ARBA" id="ARBA00004434"/>
    </source>
</evidence>
<comment type="function">
    <text evidence="1 9">Component of the MICOS complex, a large protein complex of the mitochondrial inner membrane that plays crucial roles in the maintenance of crista junctions, inner membrane architecture, and formation of contact sites to the outer membrane.</text>
</comment>
<keyword evidence="8 9" id="KW-0472">Membrane</keyword>
<protein>
    <recommendedName>
        <fullName evidence="9">MICOS complex subunit MIC10</fullName>
    </recommendedName>
</protein>
<evidence type="ECO:0000256" key="6">
    <source>
        <dbReference type="ARBA" id="ARBA00022989"/>
    </source>
</evidence>
<keyword evidence="11" id="KW-1185">Reference proteome</keyword>
<accession>A0A3S4R5E3</accession>
<comment type="subcellular location">
    <subcellularLocation>
        <location evidence="2 9">Mitochondrion inner membrane</location>
        <topology evidence="2 9">Single-pass membrane protein</topology>
    </subcellularLocation>
</comment>
<evidence type="ECO:0000313" key="11">
    <source>
        <dbReference type="Proteomes" id="UP000285301"/>
    </source>
</evidence>
<evidence type="ECO:0000256" key="8">
    <source>
        <dbReference type="ARBA" id="ARBA00023136"/>
    </source>
</evidence>
<dbReference type="OrthoDB" id="1916310at2759"/>
<name>A0A3S4R5E3_9ACAR</name>
<reference evidence="10 11" key="1">
    <citation type="journal article" date="2018" name="Gigascience">
        <title>Genomes of trombidid mites reveal novel predicted allergens and laterally-transferred genes associated with secondary metabolism.</title>
        <authorList>
            <person name="Dong X."/>
            <person name="Chaisiri K."/>
            <person name="Xia D."/>
            <person name="Armstrong S.D."/>
            <person name="Fang Y."/>
            <person name="Donnelly M.J."/>
            <person name="Kadowaki T."/>
            <person name="McGarry J.W."/>
            <person name="Darby A.C."/>
            <person name="Makepeace B.L."/>
        </authorList>
    </citation>
    <scope>NUCLEOTIDE SEQUENCE [LARGE SCALE GENOMIC DNA]</scope>
    <source>
        <strain evidence="10">UoL-WK</strain>
    </source>
</reference>
<feature type="transmembrane region" description="Helical" evidence="9">
    <location>
        <begin position="6"/>
        <end position="23"/>
    </location>
</feature>